<organism evidence="1 2">
    <name type="scientific">Roseateles puraquae</name>
    <dbReference type="NCBI Taxonomy" id="431059"/>
    <lineage>
        <taxon>Bacteria</taxon>
        <taxon>Pseudomonadati</taxon>
        <taxon>Pseudomonadota</taxon>
        <taxon>Betaproteobacteria</taxon>
        <taxon>Burkholderiales</taxon>
        <taxon>Sphaerotilaceae</taxon>
        <taxon>Roseateles</taxon>
    </lineage>
</organism>
<dbReference type="EMBL" id="NISI01000016">
    <property type="protein sequence ID" value="OWR00693.1"/>
    <property type="molecule type" value="Genomic_DNA"/>
</dbReference>
<comment type="caution">
    <text evidence="1">The sequence shown here is derived from an EMBL/GenBank/DDBJ whole genome shotgun (WGS) entry which is preliminary data.</text>
</comment>
<evidence type="ECO:0000313" key="1">
    <source>
        <dbReference type="EMBL" id="OWR00693.1"/>
    </source>
</evidence>
<protein>
    <submittedName>
        <fullName evidence="1">Uncharacterized protein</fullName>
    </submittedName>
</protein>
<accession>A0A254MZ78</accession>
<keyword evidence="2" id="KW-1185">Reference proteome</keyword>
<name>A0A254MZ78_9BURK</name>
<sequence length="160" mass="16495">MVQLLPSLLERRRLPEVARVRAPAALPQLPNVPLPALPTLPSEPTLPVAGGDAVATGSPASLGAAAAGSAASGPRALDLRPSIAVLRGALVNPATVDPRSNSPKPTFEERVAMGLDPTLCVKLERDPDGTVRRRMGKLGRAQSLLQSTHGVGAQGLLVCE</sequence>
<gene>
    <name evidence="1" type="ORF">CDO81_24710</name>
</gene>
<proteinExistence type="predicted"/>
<dbReference type="Proteomes" id="UP000197446">
    <property type="component" value="Unassembled WGS sequence"/>
</dbReference>
<evidence type="ECO:0000313" key="2">
    <source>
        <dbReference type="Proteomes" id="UP000197446"/>
    </source>
</evidence>
<reference evidence="1 2" key="1">
    <citation type="journal article" date="2007" name="Int. J. Syst. Evol. Microbiol.">
        <title>Description of Pelomonas aquatica sp. nov. and Pelomonas puraquae sp. nov., isolated from industrial and haemodialysis water.</title>
        <authorList>
            <person name="Gomila M."/>
            <person name="Bowien B."/>
            <person name="Falsen E."/>
            <person name="Moore E.R."/>
            <person name="Lalucat J."/>
        </authorList>
    </citation>
    <scope>NUCLEOTIDE SEQUENCE [LARGE SCALE GENOMIC DNA]</scope>
    <source>
        <strain evidence="1 2">CCUG 52769</strain>
    </source>
</reference>
<dbReference type="AlphaFoldDB" id="A0A254MZ78"/>